<dbReference type="PANTHER" id="PTHR23100">
    <property type="entry name" value="ARGININE BIOSYNTHESIS BIFUNCTIONAL PROTEIN ARGJ"/>
    <property type="match status" value="1"/>
</dbReference>
<keyword evidence="4" id="KW-1185">Reference proteome</keyword>
<keyword evidence="1" id="KW-0028">Amino-acid biosynthesis</keyword>
<comment type="caution">
    <text evidence="3">The sequence shown here is derived from an EMBL/GenBank/DDBJ whole genome shotgun (WGS) entry which is preliminary data.</text>
</comment>
<dbReference type="Pfam" id="PF01960">
    <property type="entry name" value="ArgJ"/>
    <property type="match status" value="1"/>
</dbReference>
<dbReference type="OrthoDB" id="2017946at2759"/>
<protein>
    <submittedName>
        <fullName evidence="3">Uncharacterized protein</fullName>
    </submittedName>
</protein>
<evidence type="ECO:0000313" key="4">
    <source>
        <dbReference type="Proteomes" id="UP000657918"/>
    </source>
</evidence>
<gene>
    <name evidence="3" type="ORF">SADUNF_Sadunf12G0089800</name>
</gene>
<dbReference type="GO" id="GO:0006592">
    <property type="term" value="P:ornithine biosynthetic process"/>
    <property type="evidence" value="ECO:0007669"/>
    <property type="project" value="TreeGrafter"/>
</dbReference>
<keyword evidence="1" id="KW-0055">Arginine biosynthesis</keyword>
<dbReference type="EMBL" id="JADGMS010000012">
    <property type="protein sequence ID" value="KAF9671830.1"/>
    <property type="molecule type" value="Genomic_DNA"/>
</dbReference>
<evidence type="ECO:0000256" key="2">
    <source>
        <dbReference type="ARBA" id="ARBA00023268"/>
    </source>
</evidence>
<dbReference type="Proteomes" id="UP000657918">
    <property type="component" value="Unassembled WGS sequence"/>
</dbReference>
<keyword evidence="2" id="KW-0511">Multifunctional enzyme</keyword>
<dbReference type="GO" id="GO:0004358">
    <property type="term" value="F:L-glutamate N-acetyltransferase activity, acting on acetyl-L-ornithine as donor"/>
    <property type="evidence" value="ECO:0007669"/>
    <property type="project" value="InterPro"/>
</dbReference>
<dbReference type="GO" id="GO:0004042">
    <property type="term" value="F:L-glutamate N-acetyltransferase activity"/>
    <property type="evidence" value="ECO:0007669"/>
    <property type="project" value="TreeGrafter"/>
</dbReference>
<reference evidence="3 4" key="1">
    <citation type="submission" date="2020-10" db="EMBL/GenBank/DDBJ databases">
        <title>Plant Genome Project.</title>
        <authorList>
            <person name="Zhang R.-G."/>
        </authorList>
    </citation>
    <scope>NUCLEOTIDE SEQUENCE [LARGE SCALE GENOMIC DNA]</scope>
    <source>
        <strain evidence="3">FAFU-HL-1</strain>
        <tissue evidence="3">Leaf</tissue>
    </source>
</reference>
<dbReference type="GO" id="GO:0006526">
    <property type="term" value="P:L-arginine biosynthetic process"/>
    <property type="evidence" value="ECO:0007669"/>
    <property type="project" value="UniProtKB-KW"/>
</dbReference>
<dbReference type="InterPro" id="IPR002813">
    <property type="entry name" value="Arg_biosynth_ArgJ"/>
</dbReference>
<name>A0A835JRS2_9ROSI</name>
<organism evidence="3 4">
    <name type="scientific">Salix dunnii</name>
    <dbReference type="NCBI Taxonomy" id="1413687"/>
    <lineage>
        <taxon>Eukaryota</taxon>
        <taxon>Viridiplantae</taxon>
        <taxon>Streptophyta</taxon>
        <taxon>Embryophyta</taxon>
        <taxon>Tracheophyta</taxon>
        <taxon>Spermatophyta</taxon>
        <taxon>Magnoliopsida</taxon>
        <taxon>eudicotyledons</taxon>
        <taxon>Gunneridae</taxon>
        <taxon>Pentapetalae</taxon>
        <taxon>rosids</taxon>
        <taxon>fabids</taxon>
        <taxon>Malpighiales</taxon>
        <taxon>Salicaceae</taxon>
        <taxon>Saliceae</taxon>
        <taxon>Salix</taxon>
    </lineage>
</organism>
<evidence type="ECO:0000256" key="1">
    <source>
        <dbReference type="ARBA" id="ARBA00022571"/>
    </source>
</evidence>
<dbReference type="InterPro" id="IPR016117">
    <property type="entry name" value="ArgJ-like_dom_sf"/>
</dbReference>
<dbReference type="AlphaFoldDB" id="A0A835JRS2"/>
<dbReference type="Gene3D" id="3.60.70.12">
    <property type="entry name" value="L-amino peptidase D-ALA esterase/amidase"/>
    <property type="match status" value="1"/>
</dbReference>
<dbReference type="PANTHER" id="PTHR23100:SF0">
    <property type="entry name" value="ARGININE BIOSYNTHESIS BIFUNCTIONAL PROTEIN ARGJ, MITOCHONDRIAL"/>
    <property type="match status" value="1"/>
</dbReference>
<proteinExistence type="predicted"/>
<evidence type="ECO:0000313" key="3">
    <source>
        <dbReference type="EMBL" id="KAF9671830.1"/>
    </source>
</evidence>
<dbReference type="SUPFAM" id="SSF56266">
    <property type="entry name" value="DmpA/ArgJ-like"/>
    <property type="match status" value="1"/>
</dbReference>
<sequence>MASLFDFHKMVTKFATFCEKRFLGELLLQRGSKRQEYLVDCVPNERSVILLLLLVMSMLQLQVRFHILVDIMCFTCCFRLLGVFTTNMVAAAPVLYCKNALDISKTARAVLINAGQANAATGDAGYQDVLESAGALAMVHSLRVDISISRKSCFN</sequence>
<accession>A0A835JRS2</accession>